<dbReference type="PANTHER" id="PTHR30055:SF241">
    <property type="entry name" value="TRANSCRIPTIONAL REGULATORY PROTEIN"/>
    <property type="match status" value="1"/>
</dbReference>
<accession>A0ABP8KUD3</accession>
<comment type="caution">
    <text evidence="5">The sequence shown here is derived from an EMBL/GenBank/DDBJ whole genome shotgun (WGS) entry which is preliminary data.</text>
</comment>
<dbReference type="PROSITE" id="PS50977">
    <property type="entry name" value="HTH_TETR_2"/>
    <property type="match status" value="1"/>
</dbReference>
<reference evidence="6" key="1">
    <citation type="journal article" date="2019" name="Int. J. Syst. Evol. Microbiol.">
        <title>The Global Catalogue of Microorganisms (GCM) 10K type strain sequencing project: providing services to taxonomists for standard genome sequencing and annotation.</title>
        <authorList>
            <consortium name="The Broad Institute Genomics Platform"/>
            <consortium name="The Broad Institute Genome Sequencing Center for Infectious Disease"/>
            <person name="Wu L."/>
            <person name="Ma J."/>
        </authorList>
    </citation>
    <scope>NUCLEOTIDE SEQUENCE [LARGE SCALE GENOMIC DNA]</scope>
    <source>
        <strain evidence="6">JCM 17810</strain>
    </source>
</reference>
<feature type="domain" description="HTH tetR-type" evidence="4">
    <location>
        <begin position="23"/>
        <end position="83"/>
    </location>
</feature>
<dbReference type="InterPro" id="IPR009057">
    <property type="entry name" value="Homeodomain-like_sf"/>
</dbReference>
<protein>
    <submittedName>
        <fullName evidence="5">TetR/AcrR family transcriptional regulator</fullName>
    </submittedName>
</protein>
<dbReference type="PANTHER" id="PTHR30055">
    <property type="entry name" value="HTH-TYPE TRANSCRIPTIONAL REGULATOR RUTR"/>
    <property type="match status" value="1"/>
</dbReference>
<proteinExistence type="predicted"/>
<evidence type="ECO:0000256" key="1">
    <source>
        <dbReference type="ARBA" id="ARBA00023125"/>
    </source>
</evidence>
<dbReference type="Proteomes" id="UP001500622">
    <property type="component" value="Unassembled WGS sequence"/>
</dbReference>
<dbReference type="RefSeq" id="WP_345214723.1">
    <property type="nucleotide sequence ID" value="NZ_BAABGN010000001.1"/>
</dbReference>
<feature type="region of interest" description="Disordered" evidence="3">
    <location>
        <begin position="1"/>
        <end position="22"/>
    </location>
</feature>
<organism evidence="5 6">
    <name type="scientific">Georgenia halophila</name>
    <dbReference type="NCBI Taxonomy" id="620889"/>
    <lineage>
        <taxon>Bacteria</taxon>
        <taxon>Bacillati</taxon>
        <taxon>Actinomycetota</taxon>
        <taxon>Actinomycetes</taxon>
        <taxon>Micrococcales</taxon>
        <taxon>Bogoriellaceae</taxon>
        <taxon>Georgenia</taxon>
    </lineage>
</organism>
<dbReference type="Pfam" id="PF00440">
    <property type="entry name" value="TetR_N"/>
    <property type="match status" value="1"/>
</dbReference>
<dbReference type="InterPro" id="IPR001647">
    <property type="entry name" value="HTH_TetR"/>
</dbReference>
<evidence type="ECO:0000313" key="5">
    <source>
        <dbReference type="EMBL" id="GAA4416067.1"/>
    </source>
</evidence>
<evidence type="ECO:0000256" key="2">
    <source>
        <dbReference type="PROSITE-ProRule" id="PRU00335"/>
    </source>
</evidence>
<dbReference type="Gene3D" id="1.10.357.10">
    <property type="entry name" value="Tetracycline Repressor, domain 2"/>
    <property type="match status" value="1"/>
</dbReference>
<feature type="DNA-binding region" description="H-T-H motif" evidence="2">
    <location>
        <begin position="46"/>
        <end position="65"/>
    </location>
</feature>
<dbReference type="PRINTS" id="PR00455">
    <property type="entry name" value="HTHTETR"/>
</dbReference>
<feature type="compositionally biased region" description="Acidic residues" evidence="3">
    <location>
        <begin position="1"/>
        <end position="12"/>
    </location>
</feature>
<name>A0ABP8KUD3_9MICO</name>
<evidence type="ECO:0000256" key="3">
    <source>
        <dbReference type="SAM" id="MobiDB-lite"/>
    </source>
</evidence>
<keyword evidence="1 2" id="KW-0238">DNA-binding</keyword>
<dbReference type="EMBL" id="BAABGN010000001">
    <property type="protein sequence ID" value="GAA4416067.1"/>
    <property type="molecule type" value="Genomic_DNA"/>
</dbReference>
<keyword evidence="6" id="KW-1185">Reference proteome</keyword>
<sequence>MSTDIDHDDVEASAETPISARRERTRERLLDAALDVFSRQGLQASSIEAVCEAAGFTRGAFYSNFDSKEELFLALTERDVRTRLATLEAAVADLGDDAVQGDAVSPDAIGSVVAAVMPDTGDQRRWHLLSVEFELLALREEDVAVRFVAQQQRFNEELAVVLRRVLAGLGLRFVVPEREAIELVTCTYEATSRRAFLTHQDDDSAAKNIQHSAMLNLLVGLLVSES</sequence>
<dbReference type="SUPFAM" id="SSF46689">
    <property type="entry name" value="Homeodomain-like"/>
    <property type="match status" value="1"/>
</dbReference>
<evidence type="ECO:0000313" key="6">
    <source>
        <dbReference type="Proteomes" id="UP001500622"/>
    </source>
</evidence>
<evidence type="ECO:0000259" key="4">
    <source>
        <dbReference type="PROSITE" id="PS50977"/>
    </source>
</evidence>
<dbReference type="InterPro" id="IPR050109">
    <property type="entry name" value="HTH-type_TetR-like_transc_reg"/>
</dbReference>
<gene>
    <name evidence="5" type="ORF">GCM10023169_03000</name>
</gene>